<sequence length="86" mass="9712">MIAAHGSNTEQPKVMATEPPSRPLQTSVMFQCPIKILYQKGLSTPPRIWLKWWSPPSPHRAPLAIIVPRSVKTRDFVERTGVEPIL</sequence>
<evidence type="ECO:0000313" key="3">
    <source>
        <dbReference type="Proteomes" id="UP001396334"/>
    </source>
</evidence>
<accession>A0ABR2SKK9</accession>
<proteinExistence type="predicted"/>
<evidence type="ECO:0000313" key="2">
    <source>
        <dbReference type="EMBL" id="KAK9025768.1"/>
    </source>
</evidence>
<feature type="compositionally biased region" description="Polar residues" evidence="1">
    <location>
        <begin position="1"/>
        <end position="11"/>
    </location>
</feature>
<reference evidence="2 3" key="1">
    <citation type="journal article" date="2024" name="G3 (Bethesda)">
        <title>Genome assembly of Hibiscus sabdariffa L. provides insights into metabolisms of medicinal natural products.</title>
        <authorList>
            <person name="Kim T."/>
        </authorList>
    </citation>
    <scope>NUCLEOTIDE SEQUENCE [LARGE SCALE GENOMIC DNA]</scope>
    <source>
        <strain evidence="2">TK-2024</strain>
        <tissue evidence="2">Old leaves</tissue>
    </source>
</reference>
<feature type="region of interest" description="Disordered" evidence="1">
    <location>
        <begin position="1"/>
        <end position="22"/>
    </location>
</feature>
<comment type="caution">
    <text evidence="2">The sequence shown here is derived from an EMBL/GenBank/DDBJ whole genome shotgun (WGS) entry which is preliminary data.</text>
</comment>
<dbReference type="Proteomes" id="UP001396334">
    <property type="component" value="Unassembled WGS sequence"/>
</dbReference>
<protein>
    <submittedName>
        <fullName evidence="2">Uncharacterized protein</fullName>
    </submittedName>
</protein>
<evidence type="ECO:0000256" key="1">
    <source>
        <dbReference type="SAM" id="MobiDB-lite"/>
    </source>
</evidence>
<dbReference type="EMBL" id="JBBPBN010000013">
    <property type="protein sequence ID" value="KAK9025768.1"/>
    <property type="molecule type" value="Genomic_DNA"/>
</dbReference>
<gene>
    <name evidence="2" type="ORF">V6N11_038625</name>
</gene>
<keyword evidence="3" id="KW-1185">Reference proteome</keyword>
<name>A0ABR2SKK9_9ROSI</name>
<organism evidence="2 3">
    <name type="scientific">Hibiscus sabdariffa</name>
    <name type="common">roselle</name>
    <dbReference type="NCBI Taxonomy" id="183260"/>
    <lineage>
        <taxon>Eukaryota</taxon>
        <taxon>Viridiplantae</taxon>
        <taxon>Streptophyta</taxon>
        <taxon>Embryophyta</taxon>
        <taxon>Tracheophyta</taxon>
        <taxon>Spermatophyta</taxon>
        <taxon>Magnoliopsida</taxon>
        <taxon>eudicotyledons</taxon>
        <taxon>Gunneridae</taxon>
        <taxon>Pentapetalae</taxon>
        <taxon>rosids</taxon>
        <taxon>malvids</taxon>
        <taxon>Malvales</taxon>
        <taxon>Malvaceae</taxon>
        <taxon>Malvoideae</taxon>
        <taxon>Hibiscus</taxon>
    </lineage>
</organism>